<dbReference type="InterPro" id="IPR058781">
    <property type="entry name" value="HH_AprE-like"/>
</dbReference>
<dbReference type="Pfam" id="PF25994">
    <property type="entry name" value="HH_AprE"/>
    <property type="match status" value="1"/>
</dbReference>
<keyword evidence="4 9" id="KW-1003">Cell membrane</keyword>
<evidence type="ECO:0000256" key="5">
    <source>
        <dbReference type="ARBA" id="ARBA00022519"/>
    </source>
</evidence>
<dbReference type="GO" id="GO:0008233">
    <property type="term" value="F:peptidase activity"/>
    <property type="evidence" value="ECO:0007669"/>
    <property type="project" value="UniProtKB-KW"/>
</dbReference>
<comment type="similarity">
    <text evidence="2 9">Belongs to the membrane fusion protein (MFP) (TC 8.A.1) family.</text>
</comment>
<dbReference type="AlphaFoldDB" id="A0A077QFI4"/>
<dbReference type="Proteomes" id="UP000028480">
    <property type="component" value="Unassembled WGS sequence"/>
</dbReference>
<keyword evidence="8 9" id="KW-0472">Membrane</keyword>
<protein>
    <recommendedName>
        <fullName evidence="9">Membrane fusion protein (MFP) family protein</fullName>
    </recommendedName>
</protein>
<keyword evidence="13" id="KW-0378">Hydrolase</keyword>
<dbReference type="InterPro" id="IPR050739">
    <property type="entry name" value="MFP"/>
</dbReference>
<dbReference type="InterPro" id="IPR058982">
    <property type="entry name" value="Beta-barrel_AprE"/>
</dbReference>
<keyword evidence="3 9" id="KW-0813">Transport</keyword>
<dbReference type="EMBL" id="CBTB010000083">
    <property type="protein sequence ID" value="CDH31820.1"/>
    <property type="molecule type" value="Genomic_DNA"/>
</dbReference>
<dbReference type="PRINTS" id="PR01490">
    <property type="entry name" value="RTXTOXIND"/>
</dbReference>
<dbReference type="GO" id="GO:0006508">
    <property type="term" value="P:proteolysis"/>
    <property type="evidence" value="ECO:0007669"/>
    <property type="project" value="UniProtKB-KW"/>
</dbReference>
<proteinExistence type="inferred from homology"/>
<evidence type="ECO:0000259" key="12">
    <source>
        <dbReference type="Pfam" id="PF26002"/>
    </source>
</evidence>
<dbReference type="InterPro" id="IPR010129">
    <property type="entry name" value="T1SS_HlyD"/>
</dbReference>
<dbReference type="PROSITE" id="PS00543">
    <property type="entry name" value="HLYD_FAMILY"/>
    <property type="match status" value="1"/>
</dbReference>
<gene>
    <name evidence="13" type="ORF">XBI1_1730045</name>
</gene>
<dbReference type="PANTHER" id="PTHR30386:SF17">
    <property type="entry name" value="ALKALINE PROTEASE SECRETION PROTEIN APRE"/>
    <property type="match status" value="1"/>
</dbReference>
<keyword evidence="10" id="KW-0175">Coiled coil</keyword>
<dbReference type="Gene3D" id="2.40.30.170">
    <property type="match status" value="1"/>
</dbReference>
<feature type="transmembrane region" description="Helical" evidence="9">
    <location>
        <begin position="28"/>
        <end position="46"/>
    </location>
</feature>
<sequence>MSYQTNAKSAKNDESGLLPLDANRYLRLGWLVIGIGLLGFFVWAAFAPLDKGVASSGIVVVDGNRKTVQSPANGIIRQILASEGEQVKAGQVLVQLSQVQVNAQIDSLKQQLHTTLATEARLLAEQQGLEVISFPATLGDQQSEPRIKDILVLQKQLFLSRREMLRSDLAGMQQAEEGLSFQLKGLREALTNKQQQQVSLKEQVTNLRPLTEEGYFPRNRYLELQRSQSELSGSMAEMAGRIGQLEKQRQETRLRIIQRQADYQREVRSQLSDVQVQANELKNKLETAQFDLSHTSITAPVGGSVVGLTVFTQGGVVASGEKLMEILPAQSALEVEARLMVHLIDKVAMGQDVDLMFTAFNQNQTPKVTGKVTVISADRLVDGVTREPYYQMRVRVTPEGMAQLAGLHIKPGMPVEVFVKTGSRSLLSYLFKPLMDRASTSLIEE</sequence>
<evidence type="ECO:0000259" key="11">
    <source>
        <dbReference type="Pfam" id="PF25994"/>
    </source>
</evidence>
<reference evidence="13" key="1">
    <citation type="submission" date="2013-07" db="EMBL/GenBank/DDBJ databases">
        <title>Sub-species coevolution in mutualistic symbiosis.</title>
        <authorList>
            <person name="Murfin K."/>
            <person name="Klassen J."/>
            <person name="Lee M."/>
            <person name="Forst S."/>
            <person name="Stock P."/>
            <person name="Goodrich-Blair H."/>
        </authorList>
    </citation>
    <scope>NUCLEOTIDE SEQUENCE [LARGE SCALE GENOMIC DNA]</scope>
    <source>
        <strain evidence="13">Intermedium</strain>
    </source>
</reference>
<evidence type="ECO:0000256" key="8">
    <source>
        <dbReference type="ARBA" id="ARBA00023136"/>
    </source>
</evidence>
<keyword evidence="7 9" id="KW-1133">Transmembrane helix</keyword>
<name>A0A077QFI4_XENBV</name>
<dbReference type="GO" id="GO:0009306">
    <property type="term" value="P:protein secretion"/>
    <property type="evidence" value="ECO:0007669"/>
    <property type="project" value="InterPro"/>
</dbReference>
<dbReference type="Pfam" id="PF26002">
    <property type="entry name" value="Beta-barrel_AprE"/>
    <property type="match status" value="1"/>
</dbReference>
<dbReference type="RefSeq" id="WP_038185248.1">
    <property type="nucleotide sequence ID" value="NZ_CAWLWA010000124.1"/>
</dbReference>
<evidence type="ECO:0000256" key="9">
    <source>
        <dbReference type="RuleBase" id="RU365093"/>
    </source>
</evidence>
<feature type="domain" description="AprE-like long alpha-helical hairpin" evidence="11">
    <location>
        <begin position="102"/>
        <end position="289"/>
    </location>
</feature>
<accession>A0A077QFI4</accession>
<evidence type="ECO:0000313" key="13">
    <source>
        <dbReference type="EMBL" id="CDH31820.1"/>
    </source>
</evidence>
<evidence type="ECO:0000256" key="3">
    <source>
        <dbReference type="ARBA" id="ARBA00022448"/>
    </source>
</evidence>
<keyword evidence="5 9" id="KW-0997">Cell inner membrane</keyword>
<evidence type="ECO:0000256" key="7">
    <source>
        <dbReference type="ARBA" id="ARBA00022989"/>
    </source>
</evidence>
<dbReference type="GO" id="GO:0005886">
    <property type="term" value="C:plasma membrane"/>
    <property type="evidence" value="ECO:0007669"/>
    <property type="project" value="UniProtKB-SubCell"/>
</dbReference>
<keyword evidence="13" id="KW-0645">Protease</keyword>
<dbReference type="HOGENOM" id="CLU_023976_1_1_6"/>
<dbReference type="SUPFAM" id="SSF111369">
    <property type="entry name" value="HlyD-like secretion proteins"/>
    <property type="match status" value="2"/>
</dbReference>
<evidence type="ECO:0000256" key="6">
    <source>
        <dbReference type="ARBA" id="ARBA00022692"/>
    </source>
</evidence>
<feature type="domain" description="AprE-like beta-barrel" evidence="12">
    <location>
        <begin position="333"/>
        <end position="422"/>
    </location>
</feature>
<comment type="subcellular location">
    <subcellularLocation>
        <location evidence="1 9">Cell inner membrane</location>
        <topology evidence="1 9">Single-pass membrane protein</topology>
    </subcellularLocation>
</comment>
<dbReference type="NCBIfam" id="TIGR01843">
    <property type="entry name" value="type_I_hlyD"/>
    <property type="match status" value="1"/>
</dbReference>
<keyword evidence="6 9" id="KW-0812">Transmembrane</keyword>
<evidence type="ECO:0000256" key="2">
    <source>
        <dbReference type="ARBA" id="ARBA00009477"/>
    </source>
</evidence>
<evidence type="ECO:0000256" key="1">
    <source>
        <dbReference type="ARBA" id="ARBA00004377"/>
    </source>
</evidence>
<feature type="coiled-coil region" evidence="10">
    <location>
        <begin position="235"/>
        <end position="291"/>
    </location>
</feature>
<dbReference type="InterPro" id="IPR006144">
    <property type="entry name" value="Secretion_HlyD_CS"/>
</dbReference>
<evidence type="ECO:0000256" key="4">
    <source>
        <dbReference type="ARBA" id="ARBA00022475"/>
    </source>
</evidence>
<comment type="caution">
    <text evidence="13">The sequence shown here is derived from an EMBL/GenBank/DDBJ whole genome shotgun (WGS) entry which is preliminary data.</text>
</comment>
<organism evidence="13">
    <name type="scientific">Xenorhabdus bovienii str. Intermedium</name>
    <dbReference type="NCBI Taxonomy" id="1379677"/>
    <lineage>
        <taxon>Bacteria</taxon>
        <taxon>Pseudomonadati</taxon>
        <taxon>Pseudomonadota</taxon>
        <taxon>Gammaproteobacteria</taxon>
        <taxon>Enterobacterales</taxon>
        <taxon>Morganellaceae</taxon>
        <taxon>Xenorhabdus</taxon>
    </lineage>
</organism>
<evidence type="ECO:0000256" key="10">
    <source>
        <dbReference type="SAM" id="Coils"/>
    </source>
</evidence>
<dbReference type="Gene3D" id="2.40.50.100">
    <property type="match status" value="1"/>
</dbReference>
<dbReference type="PANTHER" id="PTHR30386">
    <property type="entry name" value="MEMBRANE FUSION SUBUNIT OF EMRAB-TOLC MULTIDRUG EFFLUX PUMP"/>
    <property type="match status" value="1"/>
</dbReference>